<evidence type="ECO:0000256" key="3">
    <source>
        <dbReference type="SAM" id="MobiDB-lite"/>
    </source>
</evidence>
<dbReference type="AlphaFoldDB" id="A0A927C872"/>
<dbReference type="PANTHER" id="PTHR31088">
    <property type="entry name" value="MEMBRANE-ASSOCIATED PROTEIN VIPP1, CHLOROPLASTIC"/>
    <property type="match status" value="1"/>
</dbReference>
<proteinExistence type="inferred from homology"/>
<feature type="compositionally biased region" description="Basic and acidic residues" evidence="3">
    <location>
        <begin position="212"/>
        <end position="227"/>
    </location>
</feature>
<organism evidence="4 5">
    <name type="scientific">Paenibacillus oceani</name>
    <dbReference type="NCBI Taxonomy" id="2772510"/>
    <lineage>
        <taxon>Bacteria</taxon>
        <taxon>Bacillati</taxon>
        <taxon>Bacillota</taxon>
        <taxon>Bacilli</taxon>
        <taxon>Bacillales</taxon>
        <taxon>Paenibacillaceae</taxon>
        <taxon>Paenibacillus</taxon>
    </lineage>
</organism>
<dbReference type="EMBL" id="JACXJA010000005">
    <property type="protein sequence ID" value="MBD2861145.1"/>
    <property type="molecule type" value="Genomic_DNA"/>
</dbReference>
<comment type="caution">
    <text evidence="4">The sequence shown here is derived from an EMBL/GenBank/DDBJ whole genome shotgun (WGS) entry which is preliminary data.</text>
</comment>
<sequence>MGILSRFKDIMASNIQALLEKSEDPEQAVDAFMRQAHVDLGQVKAEAASVLADERRAKRALDECTEEIAKLQRYAEKAVEAGSDADARKFLEKKAPLIEKSARLQVSYDLAAANAASMKQMKDKLESDISGLEQRRLQLKTRMAAAKAQQRINEAGSPVGGRDGSAFDKLEYQVNSAYYEAMAVAELRGEQKEDIDELFAEFEKQTSAGTKAAEERAVIKENEKPNE</sequence>
<reference evidence="4" key="1">
    <citation type="submission" date="2020-09" db="EMBL/GenBank/DDBJ databases">
        <title>A novel bacterium of genus Paenibacillus, isolated from South China Sea.</title>
        <authorList>
            <person name="Huang H."/>
            <person name="Mo K."/>
            <person name="Hu Y."/>
        </authorList>
    </citation>
    <scope>NUCLEOTIDE SEQUENCE</scope>
    <source>
        <strain evidence="4">IB182363</strain>
    </source>
</reference>
<dbReference type="Proteomes" id="UP000639396">
    <property type="component" value="Unassembled WGS sequence"/>
</dbReference>
<dbReference type="Pfam" id="PF04012">
    <property type="entry name" value="PspA_IM30"/>
    <property type="match status" value="1"/>
</dbReference>
<dbReference type="PANTHER" id="PTHR31088:SF6">
    <property type="entry name" value="PHAGE SHOCK PROTEIN A"/>
    <property type="match status" value="1"/>
</dbReference>
<evidence type="ECO:0000313" key="5">
    <source>
        <dbReference type="Proteomes" id="UP000639396"/>
    </source>
</evidence>
<feature type="coiled-coil region" evidence="2">
    <location>
        <begin position="54"/>
        <end position="81"/>
    </location>
</feature>
<accession>A0A927C872</accession>
<dbReference type="RefSeq" id="WP_190924918.1">
    <property type="nucleotide sequence ID" value="NZ_JACXJA010000005.1"/>
</dbReference>
<evidence type="ECO:0000313" key="4">
    <source>
        <dbReference type="EMBL" id="MBD2861145.1"/>
    </source>
</evidence>
<dbReference type="InterPro" id="IPR007157">
    <property type="entry name" value="PspA_VIPP1"/>
</dbReference>
<comment type="similarity">
    <text evidence="1">Belongs to the PspA/Vipp/IM30 family.</text>
</comment>
<protein>
    <submittedName>
        <fullName evidence="4">PspA/IM30 family protein</fullName>
    </submittedName>
</protein>
<keyword evidence="2" id="KW-0175">Coiled coil</keyword>
<name>A0A927C872_9BACL</name>
<feature type="region of interest" description="Disordered" evidence="3">
    <location>
        <begin position="204"/>
        <end position="227"/>
    </location>
</feature>
<keyword evidence="5" id="KW-1185">Reference proteome</keyword>
<evidence type="ECO:0000256" key="2">
    <source>
        <dbReference type="SAM" id="Coils"/>
    </source>
</evidence>
<feature type="coiled-coil region" evidence="2">
    <location>
        <begin position="115"/>
        <end position="149"/>
    </location>
</feature>
<gene>
    <name evidence="4" type="ORF">IDH45_03970</name>
</gene>
<evidence type="ECO:0000256" key="1">
    <source>
        <dbReference type="ARBA" id="ARBA00043985"/>
    </source>
</evidence>